<dbReference type="AlphaFoldDB" id="X0V9U3"/>
<accession>X0V9U3</accession>
<feature type="non-terminal residue" evidence="1">
    <location>
        <position position="1"/>
    </location>
</feature>
<evidence type="ECO:0000313" key="1">
    <source>
        <dbReference type="EMBL" id="GAF97390.1"/>
    </source>
</evidence>
<name>X0V9U3_9ZZZZ</name>
<gene>
    <name evidence="1" type="ORF">S01H1_26501</name>
</gene>
<reference evidence="1" key="1">
    <citation type="journal article" date="2014" name="Front. Microbiol.">
        <title>High frequency of phylogenetically diverse reductive dehalogenase-homologous genes in deep subseafloor sedimentary metagenomes.</title>
        <authorList>
            <person name="Kawai M."/>
            <person name="Futagami T."/>
            <person name="Toyoda A."/>
            <person name="Takaki Y."/>
            <person name="Nishi S."/>
            <person name="Hori S."/>
            <person name="Arai W."/>
            <person name="Tsubouchi T."/>
            <person name="Morono Y."/>
            <person name="Uchiyama I."/>
            <person name="Ito T."/>
            <person name="Fujiyama A."/>
            <person name="Inagaki F."/>
            <person name="Takami H."/>
        </authorList>
    </citation>
    <scope>NUCLEOTIDE SEQUENCE</scope>
    <source>
        <strain evidence="1">Expedition CK06-06</strain>
    </source>
</reference>
<sequence length="253" mass="27942">AFTIAKASFDDLGEFMAEWIEEYKEKLEEIKKSFVFIFSSMAQAVGNFFSQIGAYADTHYQNQINNIDAEYDRRKKAIDAGMLDDEAKYFATEKLEREMQLKKKAIQKRAFESQKKISLITAAINIAEAITKALTGAIPPWNIILASITAAAGAIQLAAISSQSFPSLAEGGLIPRPMPVMAGHGPRGEIIASPEKLAEIISREMPGVGSPGMGLAPIQPIVNIYARTLDRYAVNHASEMIYDALERERRRRG</sequence>
<proteinExistence type="predicted"/>
<protein>
    <recommendedName>
        <fullName evidence="2">Phage tail tape measure protein</fullName>
    </recommendedName>
</protein>
<comment type="caution">
    <text evidence="1">The sequence shown here is derived from an EMBL/GenBank/DDBJ whole genome shotgun (WGS) entry which is preliminary data.</text>
</comment>
<dbReference type="EMBL" id="BARS01016064">
    <property type="protein sequence ID" value="GAF97390.1"/>
    <property type="molecule type" value="Genomic_DNA"/>
</dbReference>
<evidence type="ECO:0008006" key="2">
    <source>
        <dbReference type="Google" id="ProtNLM"/>
    </source>
</evidence>
<organism evidence="1">
    <name type="scientific">marine sediment metagenome</name>
    <dbReference type="NCBI Taxonomy" id="412755"/>
    <lineage>
        <taxon>unclassified sequences</taxon>
        <taxon>metagenomes</taxon>
        <taxon>ecological metagenomes</taxon>
    </lineage>
</organism>